<dbReference type="AlphaFoldDB" id="A0A2P4T9E5"/>
<keyword evidence="2" id="KW-1185">Reference proteome</keyword>
<evidence type="ECO:0000313" key="1">
    <source>
        <dbReference type="EMBL" id="POI32981.1"/>
    </source>
</evidence>
<sequence length="53" mass="6169">MELKKCCNHCYLIKPPDDNEFYNKQEALQRLDGSIKGELRKQALDHFNAEGSE</sequence>
<reference evidence="1 2" key="1">
    <citation type="submission" date="2018-01" db="EMBL/GenBank/DDBJ databases">
        <title>Comparison of the Chinese Bamboo Partridge and Red Junglefowl genome sequences highlights the importance of demography in genome evolution.</title>
        <authorList>
            <person name="Tiley G.P."/>
            <person name="Kimball R.T."/>
            <person name="Braun E.L."/>
            <person name="Burleigh J.G."/>
        </authorList>
    </citation>
    <scope>NUCLEOTIDE SEQUENCE [LARGE SCALE GENOMIC DNA]</scope>
    <source>
        <strain evidence="1">RTK389</strain>
        <tissue evidence="1">Blood</tissue>
    </source>
</reference>
<gene>
    <name evidence="1" type="ORF">CIB84_003266</name>
</gene>
<organism evidence="1 2">
    <name type="scientific">Bambusicola thoracicus</name>
    <name type="common">Chinese bamboo-partridge</name>
    <name type="synonym">Perdix thoracica</name>
    <dbReference type="NCBI Taxonomy" id="9083"/>
    <lineage>
        <taxon>Eukaryota</taxon>
        <taxon>Metazoa</taxon>
        <taxon>Chordata</taxon>
        <taxon>Craniata</taxon>
        <taxon>Vertebrata</taxon>
        <taxon>Euteleostomi</taxon>
        <taxon>Archelosauria</taxon>
        <taxon>Archosauria</taxon>
        <taxon>Dinosauria</taxon>
        <taxon>Saurischia</taxon>
        <taxon>Theropoda</taxon>
        <taxon>Coelurosauria</taxon>
        <taxon>Aves</taxon>
        <taxon>Neognathae</taxon>
        <taxon>Galloanserae</taxon>
        <taxon>Galliformes</taxon>
        <taxon>Phasianidae</taxon>
        <taxon>Perdicinae</taxon>
        <taxon>Bambusicola</taxon>
    </lineage>
</organism>
<name>A0A2P4T9E5_BAMTH</name>
<dbReference type="OrthoDB" id="10535018at2759"/>
<accession>A0A2P4T9E5</accession>
<proteinExistence type="predicted"/>
<comment type="caution">
    <text evidence="1">The sequence shown here is derived from an EMBL/GenBank/DDBJ whole genome shotgun (WGS) entry which is preliminary data.</text>
</comment>
<evidence type="ECO:0000313" key="2">
    <source>
        <dbReference type="Proteomes" id="UP000237246"/>
    </source>
</evidence>
<feature type="non-terminal residue" evidence="1">
    <location>
        <position position="53"/>
    </location>
</feature>
<protein>
    <submittedName>
        <fullName evidence="1">Uncharacterized protein</fullName>
    </submittedName>
</protein>
<dbReference type="Proteomes" id="UP000237246">
    <property type="component" value="Unassembled WGS sequence"/>
</dbReference>
<dbReference type="EMBL" id="PPHD01004514">
    <property type="protein sequence ID" value="POI32981.1"/>
    <property type="molecule type" value="Genomic_DNA"/>
</dbReference>